<dbReference type="Pfam" id="PF08448">
    <property type="entry name" value="PAS_4"/>
    <property type="match status" value="2"/>
</dbReference>
<dbReference type="PROSITE" id="PS50113">
    <property type="entry name" value="PAC"/>
    <property type="match status" value="2"/>
</dbReference>
<accession>A4C9E8</accession>
<dbReference type="HOGENOM" id="CLU_000445_11_4_6"/>
<dbReference type="InterPro" id="IPR000700">
    <property type="entry name" value="PAS-assoc_C"/>
</dbReference>
<dbReference type="SMART" id="SM00267">
    <property type="entry name" value="GGDEF"/>
    <property type="match status" value="1"/>
</dbReference>
<feature type="domain" description="PAS" evidence="2">
    <location>
        <begin position="11"/>
        <end position="81"/>
    </location>
</feature>
<evidence type="ECO:0000256" key="1">
    <source>
        <dbReference type="ARBA" id="ARBA00001946"/>
    </source>
</evidence>
<organism evidence="5 6">
    <name type="scientific">Pseudoalteromonas tunicata D2</name>
    <dbReference type="NCBI Taxonomy" id="87626"/>
    <lineage>
        <taxon>Bacteria</taxon>
        <taxon>Pseudomonadati</taxon>
        <taxon>Pseudomonadota</taxon>
        <taxon>Gammaproteobacteria</taxon>
        <taxon>Alteromonadales</taxon>
        <taxon>Pseudoalteromonadaceae</taxon>
        <taxon>Pseudoalteromonas</taxon>
    </lineage>
</organism>
<dbReference type="CDD" id="cd00130">
    <property type="entry name" value="PAS"/>
    <property type="match status" value="2"/>
</dbReference>
<dbReference type="GO" id="GO:0003824">
    <property type="term" value="F:catalytic activity"/>
    <property type="evidence" value="ECO:0007669"/>
    <property type="project" value="UniProtKB-ARBA"/>
</dbReference>
<dbReference type="InterPro" id="IPR052163">
    <property type="entry name" value="DGC-Regulatory_Protein"/>
</dbReference>
<comment type="caution">
    <text evidence="5">The sequence shown here is derived from an EMBL/GenBank/DDBJ whole genome shotgun (WGS) entry which is preliminary data.</text>
</comment>
<evidence type="ECO:0000259" key="3">
    <source>
        <dbReference type="PROSITE" id="PS50113"/>
    </source>
</evidence>
<proteinExistence type="predicted"/>
<dbReference type="CDD" id="cd01949">
    <property type="entry name" value="GGDEF"/>
    <property type="match status" value="1"/>
</dbReference>
<dbReference type="NCBIfam" id="TIGR00254">
    <property type="entry name" value="GGDEF"/>
    <property type="match status" value="1"/>
</dbReference>
<dbReference type="FunFam" id="3.30.70.270:FF:000001">
    <property type="entry name" value="Diguanylate cyclase domain protein"/>
    <property type="match status" value="1"/>
</dbReference>
<dbReference type="RefSeq" id="WP_009838474.1">
    <property type="nucleotide sequence ID" value="NZ_AAOH01000003.1"/>
</dbReference>
<dbReference type="PROSITE" id="PS50112">
    <property type="entry name" value="PAS"/>
    <property type="match status" value="2"/>
</dbReference>
<reference evidence="5 6" key="1">
    <citation type="submission" date="2006-02" db="EMBL/GenBank/DDBJ databases">
        <authorList>
            <person name="Moran M.A."/>
            <person name="Kjelleberg S."/>
            <person name="Egan S."/>
            <person name="Saunders N."/>
            <person name="Thomas T."/>
            <person name="Ferriera S."/>
            <person name="Johnson J."/>
            <person name="Kravitz S."/>
            <person name="Halpern A."/>
            <person name="Remington K."/>
            <person name="Beeson K."/>
            <person name="Tran B."/>
            <person name="Rogers Y.-H."/>
            <person name="Friedman R."/>
            <person name="Venter J.C."/>
        </authorList>
    </citation>
    <scope>NUCLEOTIDE SEQUENCE [LARGE SCALE GENOMIC DNA]</scope>
    <source>
        <strain evidence="5 6">D2</strain>
    </source>
</reference>
<dbReference type="InterPro" id="IPR013656">
    <property type="entry name" value="PAS_4"/>
</dbReference>
<feature type="domain" description="PAC" evidence="3">
    <location>
        <begin position="85"/>
        <end position="136"/>
    </location>
</feature>
<dbReference type="PANTHER" id="PTHR46663">
    <property type="entry name" value="DIGUANYLATE CYCLASE DGCT-RELATED"/>
    <property type="match status" value="1"/>
</dbReference>
<dbReference type="eggNOG" id="COG3706">
    <property type="taxonomic scope" value="Bacteria"/>
</dbReference>
<evidence type="ECO:0000313" key="5">
    <source>
        <dbReference type="EMBL" id="EAR29213.1"/>
    </source>
</evidence>
<dbReference type="InterPro" id="IPR000014">
    <property type="entry name" value="PAS"/>
</dbReference>
<dbReference type="InterPro" id="IPR000160">
    <property type="entry name" value="GGDEF_dom"/>
</dbReference>
<sequence length="426" mass="48457">MTSQQQQLELELHTLKTTINNVGAYIYIKDTNGCYTYANQKVTELFGCSLEQLVGLDDSYFFLTDHLGDLQENDRKVLEQGIEIEGEERNIVKSTGETRYYWTVKKPLYEEGQVIGMYGISTDITERKLLEKQLHEKQALLDTVLNNIDAYIYMKNSDAQFLYANKKTAKLFGQKPQTLLGKTAEQCLGEEASVDFNQLDKQVLTLGKKVSGQEQFIDEYGETRYYWTTKVPLKNSENEVVSFVGMSTDTTEIIKLKEQYRRLASIDELTQLANRRSFTTQGNSELARFLRHGCKFVILLLDLDYFKNINDSFGHAVGDEVLIAVSNCFVDTVRELDFVSRIGGEEFAIILPKTDVKAAYVIAERIRNNIKKIIVNTPFCQVKNLSISIGLSIVKAEDSELDHILLRADKALYEAKSAGRDCVIEK</sequence>
<feature type="domain" description="GGDEF" evidence="4">
    <location>
        <begin position="294"/>
        <end position="426"/>
    </location>
</feature>
<keyword evidence="6" id="KW-1185">Reference proteome</keyword>
<dbReference type="InterPro" id="IPR043128">
    <property type="entry name" value="Rev_trsase/Diguanyl_cyclase"/>
</dbReference>
<dbReference type="AlphaFoldDB" id="A4C9E8"/>
<evidence type="ECO:0000259" key="2">
    <source>
        <dbReference type="PROSITE" id="PS50112"/>
    </source>
</evidence>
<dbReference type="SUPFAM" id="SSF55785">
    <property type="entry name" value="PYP-like sensor domain (PAS domain)"/>
    <property type="match status" value="2"/>
</dbReference>
<protein>
    <submittedName>
        <fullName evidence="5">Sensory box/GGDEF domain protein</fullName>
    </submittedName>
</protein>
<dbReference type="Gene3D" id="3.30.70.270">
    <property type="match status" value="1"/>
</dbReference>
<evidence type="ECO:0000313" key="6">
    <source>
        <dbReference type="Proteomes" id="UP000006201"/>
    </source>
</evidence>
<dbReference type="EMBL" id="AAOH01000003">
    <property type="protein sequence ID" value="EAR29213.1"/>
    <property type="molecule type" value="Genomic_DNA"/>
</dbReference>
<comment type="cofactor">
    <cofactor evidence="1">
        <name>Mg(2+)</name>
        <dbReference type="ChEBI" id="CHEBI:18420"/>
    </cofactor>
</comment>
<dbReference type="PROSITE" id="PS50887">
    <property type="entry name" value="GGDEF"/>
    <property type="match status" value="1"/>
</dbReference>
<dbReference type="NCBIfam" id="TIGR00229">
    <property type="entry name" value="sensory_box"/>
    <property type="match status" value="2"/>
</dbReference>
<dbReference type="PANTHER" id="PTHR46663:SF4">
    <property type="entry name" value="DIGUANYLATE CYCLASE DGCT-RELATED"/>
    <property type="match status" value="1"/>
</dbReference>
<dbReference type="Gene3D" id="3.30.450.20">
    <property type="entry name" value="PAS domain"/>
    <property type="match status" value="2"/>
</dbReference>
<name>A4C9E8_9GAMM</name>
<evidence type="ECO:0000259" key="4">
    <source>
        <dbReference type="PROSITE" id="PS50887"/>
    </source>
</evidence>
<dbReference type="SMART" id="SM00091">
    <property type="entry name" value="PAS"/>
    <property type="match status" value="2"/>
</dbReference>
<dbReference type="InterPro" id="IPR035965">
    <property type="entry name" value="PAS-like_dom_sf"/>
</dbReference>
<dbReference type="InterPro" id="IPR029787">
    <property type="entry name" value="Nucleotide_cyclase"/>
</dbReference>
<gene>
    <name evidence="5" type="ORF">PTD2_09214</name>
</gene>
<dbReference type="STRING" id="87626.PTD2_09214"/>
<dbReference type="Pfam" id="PF00990">
    <property type="entry name" value="GGDEF"/>
    <property type="match status" value="1"/>
</dbReference>
<feature type="domain" description="PAS" evidence="2">
    <location>
        <begin position="137"/>
        <end position="183"/>
    </location>
</feature>
<dbReference type="SUPFAM" id="SSF55073">
    <property type="entry name" value="Nucleotide cyclase"/>
    <property type="match status" value="1"/>
</dbReference>
<dbReference type="OrthoDB" id="73375at2"/>
<feature type="domain" description="PAC" evidence="3">
    <location>
        <begin position="210"/>
        <end position="262"/>
    </location>
</feature>
<dbReference type="Proteomes" id="UP000006201">
    <property type="component" value="Unassembled WGS sequence"/>
</dbReference>